<organism evidence="8 9">
    <name type="scientific">Oceanobacillus jordanicus</name>
    <dbReference type="NCBI Taxonomy" id="2867266"/>
    <lineage>
        <taxon>Bacteria</taxon>
        <taxon>Bacillati</taxon>
        <taxon>Bacillota</taxon>
        <taxon>Bacilli</taxon>
        <taxon>Bacillales</taxon>
        <taxon>Bacillaceae</taxon>
        <taxon>Oceanobacillus</taxon>
    </lineage>
</organism>
<dbReference type="PANTHER" id="PTHR33406">
    <property type="entry name" value="MEMBRANE PROTEIN MJ1562-RELATED"/>
    <property type="match status" value="1"/>
</dbReference>
<dbReference type="GO" id="GO:0005886">
    <property type="term" value="C:plasma membrane"/>
    <property type="evidence" value="ECO:0007669"/>
    <property type="project" value="UniProtKB-SubCell"/>
</dbReference>
<feature type="transmembrane region" description="Helical" evidence="6">
    <location>
        <begin position="12"/>
        <end position="32"/>
    </location>
</feature>
<sequence length="684" mass="75782">MGWTSQIIKRKKSIVITFIIVAILSVFAQFAVSVNYNMVDYLPKDTPSTTAMDVMEEEFDGAVANTRVMMRDVSIQEALAFKEELKAIEGVSEVTWLDDALDVKTPIEMADPDTVESYYKEGNALFSFHIEEGEEVETTDAIYQLIGEGNAMSGEALDTATSQKMTGKESMYAAALLIPIIILILVLSTNSWAEPALFLTAIGISVLINLGTNIFLGEISFITQSVAPILQLAVSLDYAIFLLHSFADYRKTEKTPAKAMQMAMKRSFPAIVASASTTFFGFIALTFMDFEIGADLGVNLVKGIALSFISVMVFLPALTLMCYHWIDKTKHKQLLPSIRNVGKTLIKFRIPALLILLLLIVPAYLGQGKTDFMYGMGEQPDSTRSGSDSIAIEQVYNKHTPMVLLVPKGDIAKEEELVQEIKDFSEVKSTVSYVDAISPAIPAEYLDESVTEQFFSDNYSRIIINSAVDNEGEETFAFIEQLKEKASQYYNDDYHLLGESVTLYDMKNVVEEDNTVVNVLTVVAIAIVLLITFRSLSFPVVLLMTIQSAVWINLSIPYFTNISLVYVGYLIISTVQLAATVDYAILLTEAYKENRKEMRVLPAVRKTIDEKIFSIGVSASILSSVGFILWLTSSNQIVGSIGLLLGRGALLAFIMVVLVLPAMLIVLDRIIEKTTWKPNFYKGE</sequence>
<dbReference type="Pfam" id="PF03176">
    <property type="entry name" value="MMPL"/>
    <property type="match status" value="2"/>
</dbReference>
<feature type="transmembrane region" description="Helical" evidence="6">
    <location>
        <begin position="300"/>
        <end position="326"/>
    </location>
</feature>
<evidence type="ECO:0000256" key="2">
    <source>
        <dbReference type="ARBA" id="ARBA00022475"/>
    </source>
</evidence>
<feature type="transmembrane region" description="Helical" evidence="6">
    <location>
        <begin position="515"/>
        <end position="533"/>
    </location>
</feature>
<keyword evidence="5 6" id="KW-0472">Membrane</keyword>
<keyword evidence="4 6" id="KW-1133">Transmembrane helix</keyword>
<evidence type="ECO:0000256" key="4">
    <source>
        <dbReference type="ARBA" id="ARBA00022989"/>
    </source>
</evidence>
<dbReference type="InterPro" id="IPR000731">
    <property type="entry name" value="SSD"/>
</dbReference>
<comment type="caution">
    <text evidence="8">The sequence shown here is derived from an EMBL/GenBank/DDBJ whole genome shotgun (WGS) entry which is preliminary data.</text>
</comment>
<keyword evidence="3 6" id="KW-0812">Transmembrane</keyword>
<dbReference type="Gene3D" id="1.20.1640.10">
    <property type="entry name" value="Multidrug efflux transporter AcrB transmembrane domain"/>
    <property type="match status" value="2"/>
</dbReference>
<feature type="domain" description="SSD" evidence="7">
    <location>
        <begin position="198"/>
        <end position="321"/>
    </location>
</feature>
<protein>
    <submittedName>
        <fullName evidence="8">MMPL family transporter</fullName>
    </submittedName>
</protein>
<evidence type="ECO:0000256" key="5">
    <source>
        <dbReference type="ARBA" id="ARBA00023136"/>
    </source>
</evidence>
<comment type="subcellular location">
    <subcellularLocation>
        <location evidence="1">Cell membrane</location>
        <topology evidence="1">Multi-pass membrane protein</topology>
    </subcellularLocation>
</comment>
<evidence type="ECO:0000256" key="3">
    <source>
        <dbReference type="ARBA" id="ARBA00022692"/>
    </source>
</evidence>
<proteinExistence type="predicted"/>
<dbReference type="InterPro" id="IPR004869">
    <property type="entry name" value="MMPL_dom"/>
</dbReference>
<accession>A0AAW5B9D2</accession>
<feature type="transmembrane region" description="Helical" evidence="6">
    <location>
        <begin position="346"/>
        <end position="365"/>
    </location>
</feature>
<gene>
    <name evidence="8" type="ORF">K3T81_11810</name>
</gene>
<dbReference type="AlphaFoldDB" id="A0AAW5B9D2"/>
<keyword evidence="9" id="KW-1185">Reference proteome</keyword>
<evidence type="ECO:0000313" key="8">
    <source>
        <dbReference type="EMBL" id="MCG3419839.1"/>
    </source>
</evidence>
<reference evidence="8 9" key="1">
    <citation type="journal article" date="2022" name="Evol. Bioinform. Online">
        <title>Draft Genome Sequence of Oceanobacillus jordanicus Strain GSFE11, a Halotolerant Plant Growth-Promoting Bacterial Endophyte Isolated From the Jordan Valley.</title>
        <authorList>
            <person name="Alhindi T."/>
            <person name="Albdaiwi R."/>
        </authorList>
    </citation>
    <scope>NUCLEOTIDE SEQUENCE [LARGE SCALE GENOMIC DNA]</scope>
    <source>
        <strain evidence="8 9">GSFE11</strain>
    </source>
</reference>
<feature type="transmembrane region" description="Helical" evidence="6">
    <location>
        <begin position="540"/>
        <end position="560"/>
    </location>
</feature>
<evidence type="ECO:0000256" key="1">
    <source>
        <dbReference type="ARBA" id="ARBA00004651"/>
    </source>
</evidence>
<dbReference type="EMBL" id="JAIFZM010000009">
    <property type="protein sequence ID" value="MCG3419839.1"/>
    <property type="molecule type" value="Genomic_DNA"/>
</dbReference>
<feature type="transmembrane region" description="Helical" evidence="6">
    <location>
        <begin position="228"/>
        <end position="247"/>
    </location>
</feature>
<dbReference type="InterPro" id="IPR050545">
    <property type="entry name" value="Mycobact_MmpL"/>
</dbReference>
<feature type="transmembrane region" description="Helical" evidence="6">
    <location>
        <begin position="268"/>
        <end position="288"/>
    </location>
</feature>
<feature type="transmembrane region" description="Helical" evidence="6">
    <location>
        <begin position="612"/>
        <end position="632"/>
    </location>
</feature>
<evidence type="ECO:0000259" key="7">
    <source>
        <dbReference type="PROSITE" id="PS50156"/>
    </source>
</evidence>
<dbReference type="PANTHER" id="PTHR33406:SF13">
    <property type="entry name" value="MEMBRANE PROTEIN YDFJ"/>
    <property type="match status" value="1"/>
</dbReference>
<dbReference type="SUPFAM" id="SSF82866">
    <property type="entry name" value="Multidrug efflux transporter AcrB transmembrane domain"/>
    <property type="match status" value="2"/>
</dbReference>
<feature type="transmembrane region" description="Helical" evidence="6">
    <location>
        <begin position="196"/>
        <end position="216"/>
    </location>
</feature>
<evidence type="ECO:0000256" key="6">
    <source>
        <dbReference type="SAM" id="Phobius"/>
    </source>
</evidence>
<name>A0AAW5B9D2_9BACI</name>
<dbReference type="PROSITE" id="PS50156">
    <property type="entry name" value="SSD"/>
    <property type="match status" value="1"/>
</dbReference>
<feature type="transmembrane region" description="Helical" evidence="6">
    <location>
        <begin position="566"/>
        <end position="591"/>
    </location>
</feature>
<feature type="transmembrane region" description="Helical" evidence="6">
    <location>
        <begin position="644"/>
        <end position="667"/>
    </location>
</feature>
<dbReference type="Proteomes" id="UP001199631">
    <property type="component" value="Unassembled WGS sequence"/>
</dbReference>
<keyword evidence="2" id="KW-1003">Cell membrane</keyword>
<feature type="transmembrane region" description="Helical" evidence="6">
    <location>
        <begin position="171"/>
        <end position="189"/>
    </location>
</feature>
<evidence type="ECO:0000313" key="9">
    <source>
        <dbReference type="Proteomes" id="UP001199631"/>
    </source>
</evidence>